<dbReference type="Proteomes" id="UP001303760">
    <property type="component" value="Unassembled WGS sequence"/>
</dbReference>
<dbReference type="GO" id="GO:0050660">
    <property type="term" value="F:flavin adenine dinucleotide binding"/>
    <property type="evidence" value="ECO:0007669"/>
    <property type="project" value="InterPro"/>
</dbReference>
<dbReference type="SUPFAM" id="SSF56176">
    <property type="entry name" value="FAD-binding/transporter-associated domain-like"/>
    <property type="match status" value="1"/>
</dbReference>
<dbReference type="Gene3D" id="3.30.465.10">
    <property type="match status" value="1"/>
</dbReference>
<evidence type="ECO:0000313" key="1">
    <source>
        <dbReference type="EMBL" id="KAK4237971.1"/>
    </source>
</evidence>
<gene>
    <name evidence="1" type="ORF">C8A03DRAFT_34026</name>
</gene>
<proteinExistence type="predicted"/>
<dbReference type="InterPro" id="IPR029063">
    <property type="entry name" value="SAM-dependent_MTases_sf"/>
</dbReference>
<evidence type="ECO:0000313" key="2">
    <source>
        <dbReference type="Proteomes" id="UP001303760"/>
    </source>
</evidence>
<protein>
    <submittedName>
        <fullName evidence="1">Uncharacterized protein</fullName>
    </submittedName>
</protein>
<dbReference type="EMBL" id="MU860114">
    <property type="protein sequence ID" value="KAK4237971.1"/>
    <property type="molecule type" value="Genomic_DNA"/>
</dbReference>
<dbReference type="Gene3D" id="3.40.50.150">
    <property type="entry name" value="Vaccinia Virus protein VP39"/>
    <property type="match status" value="1"/>
</dbReference>
<accession>A0AAN7CAI3</accession>
<comment type="caution">
    <text evidence="1">The sequence shown here is derived from an EMBL/GenBank/DDBJ whole genome shotgun (WGS) entry which is preliminary data.</text>
</comment>
<dbReference type="InterPro" id="IPR036318">
    <property type="entry name" value="FAD-bd_PCMH-like_sf"/>
</dbReference>
<keyword evidence="2" id="KW-1185">Reference proteome</keyword>
<sequence length="394" mass="42992">MATLDSLKLALRHKVKATAPAKDHHPLSDEEYSAGLEILTQDLGWASYEDFVIPTLSDVLAPLFDSRVRVSVLEIGPGPKTVLGYLPERMRRKIKEYTALEPSALFATRLEEWLCPNASQAAPPLPCLDTPPAIRRIPFVAQPEHPAGGGDAKFDVILFCHSIWVWWCDSLDLDGGLVCQKTASFPAGVVRVADEDELLDRFAAFIAGFAAPDAATWAEWRNVWRALGRPYREAAAHQAHLLFGAPTVMAAFTRHATTALPELAAEVPLLNLNGNRQGRVKDREARLRRPAAIASPKEIRHVQACVRWALRYGVGLSVIGGGHSGNCLWRNVVGVDMGAFDQMHILLAGEDSNDGPLMVAGAGCKTGDIIQNAWKDPDLRLGRLGSAIEALVWL</sequence>
<dbReference type="InterPro" id="IPR016169">
    <property type="entry name" value="FAD-bd_PCMH_sub2"/>
</dbReference>
<organism evidence="1 2">
    <name type="scientific">Achaetomium macrosporum</name>
    <dbReference type="NCBI Taxonomy" id="79813"/>
    <lineage>
        <taxon>Eukaryota</taxon>
        <taxon>Fungi</taxon>
        <taxon>Dikarya</taxon>
        <taxon>Ascomycota</taxon>
        <taxon>Pezizomycotina</taxon>
        <taxon>Sordariomycetes</taxon>
        <taxon>Sordariomycetidae</taxon>
        <taxon>Sordariales</taxon>
        <taxon>Chaetomiaceae</taxon>
        <taxon>Achaetomium</taxon>
    </lineage>
</organism>
<dbReference type="AlphaFoldDB" id="A0AAN7CAI3"/>
<reference evidence="1" key="2">
    <citation type="submission" date="2023-05" db="EMBL/GenBank/DDBJ databases">
        <authorList>
            <consortium name="Lawrence Berkeley National Laboratory"/>
            <person name="Steindorff A."/>
            <person name="Hensen N."/>
            <person name="Bonometti L."/>
            <person name="Westerberg I."/>
            <person name="Brannstrom I.O."/>
            <person name="Guillou S."/>
            <person name="Cros-Aarteil S."/>
            <person name="Calhoun S."/>
            <person name="Haridas S."/>
            <person name="Kuo A."/>
            <person name="Mondo S."/>
            <person name="Pangilinan J."/>
            <person name="Riley R."/>
            <person name="Labutti K."/>
            <person name="Andreopoulos B."/>
            <person name="Lipzen A."/>
            <person name="Chen C."/>
            <person name="Yanf M."/>
            <person name="Daum C."/>
            <person name="Ng V."/>
            <person name="Clum A."/>
            <person name="Ohm R."/>
            <person name="Martin F."/>
            <person name="Silar P."/>
            <person name="Natvig D."/>
            <person name="Lalanne C."/>
            <person name="Gautier V."/>
            <person name="Ament-Velasquez S.L."/>
            <person name="Kruys A."/>
            <person name="Hutchinson M.I."/>
            <person name="Powell A.J."/>
            <person name="Barry K."/>
            <person name="Miller A.N."/>
            <person name="Grigoriev I.V."/>
            <person name="Debuchy R."/>
            <person name="Gladieux P."/>
            <person name="Thoren M.H."/>
            <person name="Johannesson H."/>
        </authorList>
    </citation>
    <scope>NUCLEOTIDE SEQUENCE</scope>
    <source>
        <strain evidence="1">CBS 532.94</strain>
    </source>
</reference>
<name>A0AAN7CAI3_9PEZI</name>
<reference evidence="1" key="1">
    <citation type="journal article" date="2023" name="Mol. Phylogenet. Evol.">
        <title>Genome-scale phylogeny and comparative genomics of the fungal order Sordariales.</title>
        <authorList>
            <person name="Hensen N."/>
            <person name="Bonometti L."/>
            <person name="Westerberg I."/>
            <person name="Brannstrom I.O."/>
            <person name="Guillou S."/>
            <person name="Cros-Aarteil S."/>
            <person name="Calhoun S."/>
            <person name="Haridas S."/>
            <person name="Kuo A."/>
            <person name="Mondo S."/>
            <person name="Pangilinan J."/>
            <person name="Riley R."/>
            <person name="LaButti K."/>
            <person name="Andreopoulos B."/>
            <person name="Lipzen A."/>
            <person name="Chen C."/>
            <person name="Yan M."/>
            <person name="Daum C."/>
            <person name="Ng V."/>
            <person name="Clum A."/>
            <person name="Steindorff A."/>
            <person name="Ohm R.A."/>
            <person name="Martin F."/>
            <person name="Silar P."/>
            <person name="Natvig D.O."/>
            <person name="Lalanne C."/>
            <person name="Gautier V."/>
            <person name="Ament-Velasquez S.L."/>
            <person name="Kruys A."/>
            <person name="Hutchinson M.I."/>
            <person name="Powell A.J."/>
            <person name="Barry K."/>
            <person name="Miller A.N."/>
            <person name="Grigoriev I.V."/>
            <person name="Debuchy R."/>
            <person name="Gladieux P."/>
            <person name="Hiltunen Thoren M."/>
            <person name="Johannesson H."/>
        </authorList>
    </citation>
    <scope>NUCLEOTIDE SEQUENCE</scope>
    <source>
        <strain evidence="1">CBS 532.94</strain>
    </source>
</reference>